<dbReference type="PANTHER" id="PTHR34071:SF2">
    <property type="entry name" value="FLAVIN-NUCLEOTIDE-BINDING PROTEIN"/>
    <property type="match status" value="1"/>
</dbReference>
<accession>A0A413TM38</accession>
<proteinExistence type="predicted"/>
<evidence type="ECO:0000313" key="1">
    <source>
        <dbReference type="EMBL" id="RHA86116.1"/>
    </source>
</evidence>
<comment type="caution">
    <text evidence="1">The sequence shown here is derived from an EMBL/GenBank/DDBJ whole genome shotgun (WGS) entry which is preliminary data.</text>
</comment>
<sequence length="160" mass="18277">MRRRDREVTEHSEIMHILDSGKVLHLGLVDQGKPYIVPMNYGYVFEGEKLVFYLHGALEGRKLDIIRNNSDCCVQIECDVQSFSGKVACQYGCSYYSFDGFGTAKIVETPKEKIRALRALMKTQTGKDFEFNEKLVSIVNVIRIDCDYYTAKHRPLPGAE</sequence>
<dbReference type="InterPro" id="IPR012349">
    <property type="entry name" value="Split_barrel_FMN-bd"/>
</dbReference>
<dbReference type="SUPFAM" id="SSF50475">
    <property type="entry name" value="FMN-binding split barrel"/>
    <property type="match status" value="1"/>
</dbReference>
<dbReference type="InterPro" id="IPR024747">
    <property type="entry name" value="Pyridox_Oxase-rel"/>
</dbReference>
<evidence type="ECO:0000313" key="2">
    <source>
        <dbReference type="Proteomes" id="UP000283492"/>
    </source>
</evidence>
<dbReference type="Pfam" id="PF12900">
    <property type="entry name" value="Pyridox_ox_2"/>
    <property type="match status" value="1"/>
</dbReference>
<gene>
    <name evidence="1" type="ORF">DW914_13150</name>
</gene>
<dbReference type="RefSeq" id="WP_118582750.1">
    <property type="nucleotide sequence ID" value="NZ_CABJFX010000026.1"/>
</dbReference>
<dbReference type="Proteomes" id="UP000283492">
    <property type="component" value="Unassembled WGS sequence"/>
</dbReference>
<organism evidence="1 2">
    <name type="scientific">Roseburia inulinivorans</name>
    <dbReference type="NCBI Taxonomy" id="360807"/>
    <lineage>
        <taxon>Bacteria</taxon>
        <taxon>Bacillati</taxon>
        <taxon>Bacillota</taxon>
        <taxon>Clostridia</taxon>
        <taxon>Lachnospirales</taxon>
        <taxon>Lachnospiraceae</taxon>
        <taxon>Roseburia</taxon>
    </lineage>
</organism>
<dbReference type="EMBL" id="QSFX01000026">
    <property type="protein sequence ID" value="RHA86116.1"/>
    <property type="molecule type" value="Genomic_DNA"/>
</dbReference>
<dbReference type="AlphaFoldDB" id="A0A413TM38"/>
<dbReference type="PANTHER" id="PTHR34071">
    <property type="entry name" value="5-NITROIMIDAZOLE ANTIBIOTICS RESISTANCE PROTEIN, NIMA-FAMILY-RELATED PROTEIN-RELATED"/>
    <property type="match status" value="1"/>
</dbReference>
<protein>
    <submittedName>
        <fullName evidence="1">Pyridoxamine 5'-phosphate oxidase family protein</fullName>
    </submittedName>
</protein>
<name>A0A413TM38_9FIRM</name>
<dbReference type="Gene3D" id="2.30.110.10">
    <property type="entry name" value="Electron Transport, Fmn-binding Protein, Chain A"/>
    <property type="match status" value="1"/>
</dbReference>
<reference evidence="1 2" key="1">
    <citation type="submission" date="2018-08" db="EMBL/GenBank/DDBJ databases">
        <title>A genome reference for cultivated species of the human gut microbiota.</title>
        <authorList>
            <person name="Zou Y."/>
            <person name="Xue W."/>
            <person name="Luo G."/>
        </authorList>
    </citation>
    <scope>NUCLEOTIDE SEQUENCE [LARGE SCALE GENOMIC DNA]</scope>
    <source>
        <strain evidence="1 2">AM42-1AC</strain>
    </source>
</reference>